<keyword evidence="2 7" id="KW-0812">Transmembrane</keyword>
<feature type="transmembrane region" description="Helical" evidence="7">
    <location>
        <begin position="6"/>
        <end position="26"/>
    </location>
</feature>
<evidence type="ECO:0000256" key="2">
    <source>
        <dbReference type="ARBA" id="ARBA00022692"/>
    </source>
</evidence>
<dbReference type="Pfam" id="PF06749">
    <property type="entry name" value="DUF1218"/>
    <property type="match status" value="1"/>
</dbReference>
<keyword evidence="3" id="KW-0732">Signal</keyword>
<dbReference type="AlphaFoldDB" id="A0A7N1A0H4"/>
<feature type="transmembrane region" description="Helical" evidence="7">
    <location>
        <begin position="112"/>
        <end position="134"/>
    </location>
</feature>
<dbReference type="InterPro" id="IPR009606">
    <property type="entry name" value="DEAL/Modifying_wall_lignin1/2"/>
</dbReference>
<dbReference type="Gramene" id="Kaladp0067s0016.1.v1.1">
    <property type="protein sequence ID" value="Kaladp0067s0016.1.v1.1"/>
    <property type="gene ID" value="Kaladp0067s0016.v1.1"/>
</dbReference>
<evidence type="ECO:0000256" key="5">
    <source>
        <dbReference type="ARBA" id="ARBA00023136"/>
    </source>
</evidence>
<dbReference type="OMA" id="VSFITCF"/>
<feature type="transmembrane region" description="Helical" evidence="7">
    <location>
        <begin position="159"/>
        <end position="181"/>
    </location>
</feature>
<keyword evidence="9" id="KW-1185">Reference proteome</keyword>
<comment type="subcellular location">
    <subcellularLocation>
        <location evidence="1">Endomembrane system</location>
        <topology evidence="1">Multi-pass membrane protein</topology>
    </subcellularLocation>
</comment>
<evidence type="ECO:0000313" key="9">
    <source>
        <dbReference type="Proteomes" id="UP000594263"/>
    </source>
</evidence>
<dbReference type="Proteomes" id="UP000594263">
    <property type="component" value="Unplaced"/>
</dbReference>
<organism evidence="8 9">
    <name type="scientific">Kalanchoe fedtschenkoi</name>
    <name type="common">Lavender scallops</name>
    <name type="synonym">South American air plant</name>
    <dbReference type="NCBI Taxonomy" id="63787"/>
    <lineage>
        <taxon>Eukaryota</taxon>
        <taxon>Viridiplantae</taxon>
        <taxon>Streptophyta</taxon>
        <taxon>Embryophyta</taxon>
        <taxon>Tracheophyta</taxon>
        <taxon>Spermatophyta</taxon>
        <taxon>Magnoliopsida</taxon>
        <taxon>eudicotyledons</taxon>
        <taxon>Gunneridae</taxon>
        <taxon>Pentapetalae</taxon>
        <taxon>Saxifragales</taxon>
        <taxon>Crassulaceae</taxon>
        <taxon>Kalanchoe</taxon>
    </lineage>
</organism>
<protein>
    <submittedName>
        <fullName evidence="8">Uncharacterized protein</fullName>
    </submittedName>
</protein>
<dbReference type="InterPro" id="IPR052222">
    <property type="entry name" value="DESIGUAL"/>
</dbReference>
<evidence type="ECO:0000256" key="3">
    <source>
        <dbReference type="ARBA" id="ARBA00022729"/>
    </source>
</evidence>
<evidence type="ECO:0000313" key="8">
    <source>
        <dbReference type="EnsemblPlants" id="Kaladp0067s0016.1.v1.1"/>
    </source>
</evidence>
<dbReference type="PANTHER" id="PTHR31769">
    <property type="entry name" value="OS07G0462200 PROTEIN-RELATED"/>
    <property type="match status" value="1"/>
</dbReference>
<proteinExistence type="inferred from homology"/>
<evidence type="ECO:0000256" key="4">
    <source>
        <dbReference type="ARBA" id="ARBA00022989"/>
    </source>
</evidence>
<keyword evidence="5 7" id="KW-0472">Membrane</keyword>
<comment type="similarity">
    <text evidence="6">Belongs to the DESIGUAL family.</text>
</comment>
<sequence length="203" mass="22236">MESKHTIIIPTVMTLALFSFILCVVADFQRFKEKGVTTYGRPCHFQGSHSNYGIGAAAALTCLAAVQIIGNLLVFTFCTGCNDLCCFLSSRCDDDEEMEDGMKSIFRRKPTIAAALMLFSWLSFGAALLLASVATRNKETQAYGEVLLNRECYRVKDGLSMGAAVLLIFSVCSTVGSAILLMRHKQEQSKKAVSKSQEILSHI</sequence>
<name>A0A7N1A0H4_KALFE</name>
<evidence type="ECO:0000256" key="6">
    <source>
        <dbReference type="ARBA" id="ARBA00029467"/>
    </source>
</evidence>
<accession>A0A7N1A0H4</accession>
<reference evidence="8" key="1">
    <citation type="submission" date="2021-01" db="UniProtKB">
        <authorList>
            <consortium name="EnsemblPlants"/>
        </authorList>
    </citation>
    <scope>IDENTIFICATION</scope>
</reference>
<evidence type="ECO:0000256" key="7">
    <source>
        <dbReference type="SAM" id="Phobius"/>
    </source>
</evidence>
<evidence type="ECO:0000256" key="1">
    <source>
        <dbReference type="ARBA" id="ARBA00004127"/>
    </source>
</evidence>
<dbReference type="GO" id="GO:0012505">
    <property type="term" value="C:endomembrane system"/>
    <property type="evidence" value="ECO:0007669"/>
    <property type="project" value="UniProtKB-SubCell"/>
</dbReference>
<dbReference type="EnsemblPlants" id="Kaladp0067s0016.1.v1.1">
    <property type="protein sequence ID" value="Kaladp0067s0016.1.v1.1"/>
    <property type="gene ID" value="Kaladp0067s0016.v1.1"/>
</dbReference>
<keyword evidence="4 7" id="KW-1133">Transmembrane helix</keyword>